<reference evidence="1 2" key="1">
    <citation type="submission" date="2013-03" db="EMBL/GenBank/DDBJ databases">
        <title>The Genome Sequence of Cladophialophora psammophila CBS 110553.</title>
        <authorList>
            <consortium name="The Broad Institute Genomics Platform"/>
            <person name="Cuomo C."/>
            <person name="de Hoog S."/>
            <person name="Gorbushina A."/>
            <person name="Walker B."/>
            <person name="Young S.K."/>
            <person name="Zeng Q."/>
            <person name="Gargeya S."/>
            <person name="Fitzgerald M."/>
            <person name="Haas B."/>
            <person name="Abouelleil A."/>
            <person name="Allen A.W."/>
            <person name="Alvarado L."/>
            <person name="Arachchi H.M."/>
            <person name="Berlin A.M."/>
            <person name="Chapman S.B."/>
            <person name="Gainer-Dewar J."/>
            <person name="Goldberg J."/>
            <person name="Griggs A."/>
            <person name="Gujja S."/>
            <person name="Hansen M."/>
            <person name="Howarth C."/>
            <person name="Imamovic A."/>
            <person name="Ireland A."/>
            <person name="Larimer J."/>
            <person name="McCowan C."/>
            <person name="Murphy C."/>
            <person name="Pearson M."/>
            <person name="Poon T.W."/>
            <person name="Priest M."/>
            <person name="Roberts A."/>
            <person name="Saif S."/>
            <person name="Shea T."/>
            <person name="Sisk P."/>
            <person name="Sykes S."/>
            <person name="Wortman J."/>
            <person name="Nusbaum C."/>
            <person name="Birren B."/>
        </authorList>
    </citation>
    <scope>NUCLEOTIDE SEQUENCE [LARGE SCALE GENOMIC DNA]</scope>
    <source>
        <strain evidence="1 2">CBS 110553</strain>
    </source>
</reference>
<keyword evidence="2" id="KW-1185">Reference proteome</keyword>
<dbReference type="InterPro" id="IPR036396">
    <property type="entry name" value="Cyt_P450_sf"/>
</dbReference>
<dbReference type="RefSeq" id="XP_007746222.1">
    <property type="nucleotide sequence ID" value="XM_007748032.1"/>
</dbReference>
<dbReference type="GeneID" id="19192149"/>
<dbReference type="GO" id="GO:0016705">
    <property type="term" value="F:oxidoreductase activity, acting on paired donors, with incorporation or reduction of molecular oxygen"/>
    <property type="evidence" value="ECO:0007669"/>
    <property type="project" value="InterPro"/>
</dbReference>
<evidence type="ECO:0000313" key="1">
    <source>
        <dbReference type="EMBL" id="EXJ69407.1"/>
    </source>
</evidence>
<dbReference type="EMBL" id="AMGX01000011">
    <property type="protein sequence ID" value="EXJ69407.1"/>
    <property type="molecule type" value="Genomic_DNA"/>
</dbReference>
<dbReference type="PANTHER" id="PTHR24305:SF103">
    <property type="entry name" value="P450, PUTATIVE (EUROFUNG)-RELATED"/>
    <property type="match status" value="1"/>
</dbReference>
<dbReference type="InterPro" id="IPR001128">
    <property type="entry name" value="Cyt_P450"/>
</dbReference>
<dbReference type="Proteomes" id="UP000019471">
    <property type="component" value="Unassembled WGS sequence"/>
</dbReference>
<dbReference type="SUPFAM" id="SSF48264">
    <property type="entry name" value="Cytochrome P450"/>
    <property type="match status" value="1"/>
</dbReference>
<dbReference type="Gene3D" id="1.10.630.10">
    <property type="entry name" value="Cytochrome P450"/>
    <property type="match status" value="1"/>
</dbReference>
<dbReference type="InterPro" id="IPR050121">
    <property type="entry name" value="Cytochrome_P450_monoxygenase"/>
</dbReference>
<dbReference type="Pfam" id="PF00067">
    <property type="entry name" value="p450"/>
    <property type="match status" value="1"/>
</dbReference>
<dbReference type="HOGENOM" id="CLU_1740314_0_0_1"/>
<comment type="caution">
    <text evidence="1">The sequence shown here is derived from an EMBL/GenBank/DDBJ whole genome shotgun (WGS) entry which is preliminary data.</text>
</comment>
<dbReference type="GO" id="GO:0004497">
    <property type="term" value="F:monooxygenase activity"/>
    <property type="evidence" value="ECO:0007669"/>
    <property type="project" value="InterPro"/>
</dbReference>
<dbReference type="PANTHER" id="PTHR24305">
    <property type="entry name" value="CYTOCHROME P450"/>
    <property type="match status" value="1"/>
</dbReference>
<accession>W9WMM1</accession>
<protein>
    <recommendedName>
        <fullName evidence="3">Cytochrome P450 oxidoreductase</fullName>
    </recommendedName>
</protein>
<evidence type="ECO:0000313" key="2">
    <source>
        <dbReference type="Proteomes" id="UP000019471"/>
    </source>
</evidence>
<name>W9WMM1_9EURO</name>
<dbReference type="OrthoDB" id="1470350at2759"/>
<dbReference type="STRING" id="1182543.W9WMM1"/>
<sequence>MCEIDQKLPRAVEVACPVDSLEQTLTCTIACIQEIFRINPAFTMTLTRKVTAQREMTIDGHFVPSGTTIFSSNHVMHHDPAIWGPTHDVYDPDRFLGPNAESCKRNLAPFSMVHRMCIGRNMAMINILKVVTTVLKCSKLESTNPKEKMRTVSVGNSEKEGPLVVRVRRRNLTGKPGA</sequence>
<organism evidence="1 2">
    <name type="scientific">Cladophialophora psammophila CBS 110553</name>
    <dbReference type="NCBI Taxonomy" id="1182543"/>
    <lineage>
        <taxon>Eukaryota</taxon>
        <taxon>Fungi</taxon>
        <taxon>Dikarya</taxon>
        <taxon>Ascomycota</taxon>
        <taxon>Pezizomycotina</taxon>
        <taxon>Eurotiomycetes</taxon>
        <taxon>Chaetothyriomycetidae</taxon>
        <taxon>Chaetothyriales</taxon>
        <taxon>Herpotrichiellaceae</taxon>
        <taxon>Cladophialophora</taxon>
    </lineage>
</organism>
<dbReference type="AlphaFoldDB" id="W9WMM1"/>
<dbReference type="GO" id="GO:0005506">
    <property type="term" value="F:iron ion binding"/>
    <property type="evidence" value="ECO:0007669"/>
    <property type="project" value="InterPro"/>
</dbReference>
<dbReference type="eggNOG" id="KOG0158">
    <property type="taxonomic scope" value="Eukaryota"/>
</dbReference>
<evidence type="ECO:0008006" key="3">
    <source>
        <dbReference type="Google" id="ProtNLM"/>
    </source>
</evidence>
<dbReference type="GO" id="GO:0020037">
    <property type="term" value="F:heme binding"/>
    <property type="evidence" value="ECO:0007669"/>
    <property type="project" value="InterPro"/>
</dbReference>
<proteinExistence type="predicted"/>
<gene>
    <name evidence="1" type="ORF">A1O5_07443</name>
</gene>